<keyword evidence="1" id="KW-0472">Membrane</keyword>
<accession>A0A7R9LPM0</accession>
<dbReference type="AlphaFoldDB" id="A0A7R9LPM0"/>
<reference evidence="2" key="1">
    <citation type="submission" date="2020-11" db="EMBL/GenBank/DDBJ databases">
        <authorList>
            <person name="Tran Van P."/>
        </authorList>
    </citation>
    <scope>NUCLEOTIDE SEQUENCE</scope>
</reference>
<dbReference type="EMBL" id="CAJPVJ010002068">
    <property type="protein sequence ID" value="CAG2165727.1"/>
    <property type="molecule type" value="Genomic_DNA"/>
</dbReference>
<sequence length="86" mass="9775">MDDNHNFFNVSFEHSYGDHLGRPLRKLFSSSGQFSELYLCLTVFTIFLVVTCIFYITRKSCGIALDMEGGKHTNRLDLVVPPITLS</sequence>
<protein>
    <submittedName>
        <fullName evidence="2">Uncharacterized protein</fullName>
    </submittedName>
</protein>
<keyword evidence="1" id="KW-1133">Transmembrane helix</keyword>
<keyword evidence="1" id="KW-0812">Transmembrane</keyword>
<evidence type="ECO:0000313" key="3">
    <source>
        <dbReference type="Proteomes" id="UP000728032"/>
    </source>
</evidence>
<proteinExistence type="predicted"/>
<gene>
    <name evidence="2" type="ORF">ONB1V03_LOCUS5265</name>
</gene>
<dbReference type="EMBL" id="OC916893">
    <property type="protein sequence ID" value="CAD7645552.1"/>
    <property type="molecule type" value="Genomic_DNA"/>
</dbReference>
<name>A0A7R9LPM0_9ACAR</name>
<dbReference type="Proteomes" id="UP000728032">
    <property type="component" value="Unassembled WGS sequence"/>
</dbReference>
<evidence type="ECO:0000256" key="1">
    <source>
        <dbReference type="SAM" id="Phobius"/>
    </source>
</evidence>
<organism evidence="2">
    <name type="scientific">Oppiella nova</name>
    <dbReference type="NCBI Taxonomy" id="334625"/>
    <lineage>
        <taxon>Eukaryota</taxon>
        <taxon>Metazoa</taxon>
        <taxon>Ecdysozoa</taxon>
        <taxon>Arthropoda</taxon>
        <taxon>Chelicerata</taxon>
        <taxon>Arachnida</taxon>
        <taxon>Acari</taxon>
        <taxon>Acariformes</taxon>
        <taxon>Sarcoptiformes</taxon>
        <taxon>Oribatida</taxon>
        <taxon>Brachypylina</taxon>
        <taxon>Oppioidea</taxon>
        <taxon>Oppiidae</taxon>
        <taxon>Oppiella</taxon>
    </lineage>
</organism>
<keyword evidence="3" id="KW-1185">Reference proteome</keyword>
<feature type="transmembrane region" description="Helical" evidence="1">
    <location>
        <begin position="36"/>
        <end position="57"/>
    </location>
</feature>
<evidence type="ECO:0000313" key="2">
    <source>
        <dbReference type="EMBL" id="CAD7645552.1"/>
    </source>
</evidence>